<dbReference type="InterPro" id="IPR005123">
    <property type="entry name" value="Oxoglu/Fe-dep_dioxygenase_dom"/>
</dbReference>
<dbReference type="EC" id="1.14.11.29" evidence="7"/>
<protein>
    <recommendedName>
        <fullName evidence="7">hypoxia-inducible factor-proline dioxygenase</fullName>
        <ecNumber evidence="7">1.14.11.29</ecNumber>
    </recommendedName>
</protein>
<dbReference type="GO" id="GO:0008198">
    <property type="term" value="F:ferrous iron binding"/>
    <property type="evidence" value="ECO:0007669"/>
    <property type="project" value="TreeGrafter"/>
</dbReference>
<keyword evidence="4" id="KW-0223">Dioxygenase</keyword>
<dbReference type="InterPro" id="IPR051559">
    <property type="entry name" value="HIF_prolyl_hydroxylases"/>
</dbReference>
<dbReference type="AlphaFoldDB" id="A0A8J2WF15"/>
<dbReference type="InterPro" id="IPR006620">
    <property type="entry name" value="Pro_4_hyd_alph"/>
</dbReference>
<dbReference type="OrthoDB" id="76265at2759"/>
<dbReference type="PANTHER" id="PTHR12907:SF26">
    <property type="entry name" value="HIF PROLYL HYDROXYLASE, ISOFORM C"/>
    <property type="match status" value="1"/>
</dbReference>
<dbReference type="InterPro" id="IPR044862">
    <property type="entry name" value="Pro_4_hyd_alph_FE2OG_OXY"/>
</dbReference>
<comment type="catalytic activity">
    <reaction evidence="8">
        <text>L-prolyl-[hypoxia-inducible factor alpha subunit] + 2-oxoglutarate + O2 = trans-4-hydroxy-L-prolyl-[hypoxia-inducible factor alpha subunit] + succinate + CO2</text>
        <dbReference type="Rhea" id="RHEA:48400"/>
        <dbReference type="Rhea" id="RHEA-COMP:12093"/>
        <dbReference type="Rhea" id="RHEA-COMP:12094"/>
        <dbReference type="ChEBI" id="CHEBI:15379"/>
        <dbReference type="ChEBI" id="CHEBI:16526"/>
        <dbReference type="ChEBI" id="CHEBI:16810"/>
        <dbReference type="ChEBI" id="CHEBI:30031"/>
        <dbReference type="ChEBI" id="CHEBI:50342"/>
        <dbReference type="ChEBI" id="CHEBI:61965"/>
        <dbReference type="EC" id="1.14.11.29"/>
    </reaction>
</comment>
<evidence type="ECO:0000313" key="10">
    <source>
        <dbReference type="EMBL" id="CAH0099117.1"/>
    </source>
</evidence>
<keyword evidence="11" id="KW-1185">Reference proteome</keyword>
<proteinExistence type="predicted"/>
<dbReference type="SMART" id="SM00702">
    <property type="entry name" value="P4Hc"/>
    <property type="match status" value="1"/>
</dbReference>
<evidence type="ECO:0000313" key="11">
    <source>
        <dbReference type="Proteomes" id="UP000789390"/>
    </source>
</evidence>
<dbReference type="GO" id="GO:0031418">
    <property type="term" value="F:L-ascorbic acid binding"/>
    <property type="evidence" value="ECO:0007669"/>
    <property type="project" value="UniProtKB-KW"/>
</dbReference>
<accession>A0A8J2WF15</accession>
<evidence type="ECO:0000259" key="9">
    <source>
        <dbReference type="PROSITE" id="PS51471"/>
    </source>
</evidence>
<evidence type="ECO:0000256" key="5">
    <source>
        <dbReference type="ARBA" id="ARBA00023002"/>
    </source>
</evidence>
<sequence length="241" mass="27873">MERWNNSGRSPQEWMSQTCHHVIRDLQKYGICVLDNFMGKERAESIHRSVLNMYHSGVFVEGKTVGINNVDSPDLTKNVRNDQIAWVDGSENHCKDIAHLIATVDTIIVNSVQNMIESGRLEKRVIGGRTKAMISCYPGNGSYYVKHVDNPNRDGRFLTTTYYVNKDWNTKIDGGMLRVFPQGWSNKVLDIEPILDRVVFFWSDRRNPHEVQPSFRTRSAITFWYMDAKEREEAKTIRQSS</sequence>
<dbReference type="Gene3D" id="2.60.120.620">
    <property type="entry name" value="q2cbj1_9rhob like domain"/>
    <property type="match status" value="1"/>
</dbReference>
<keyword evidence="6" id="KW-0408">Iron</keyword>
<comment type="caution">
    <text evidence="10">The sequence shown here is derived from an EMBL/GenBank/DDBJ whole genome shotgun (WGS) entry which is preliminary data.</text>
</comment>
<evidence type="ECO:0000256" key="6">
    <source>
        <dbReference type="ARBA" id="ARBA00023004"/>
    </source>
</evidence>
<evidence type="ECO:0000256" key="4">
    <source>
        <dbReference type="ARBA" id="ARBA00022964"/>
    </source>
</evidence>
<name>A0A8J2WF15_9CRUS</name>
<keyword evidence="2" id="KW-0479">Metal-binding</keyword>
<evidence type="ECO:0000256" key="3">
    <source>
        <dbReference type="ARBA" id="ARBA00022896"/>
    </source>
</evidence>
<dbReference type="Proteomes" id="UP000789390">
    <property type="component" value="Unassembled WGS sequence"/>
</dbReference>
<comment type="cofactor">
    <cofactor evidence="1">
        <name>L-ascorbate</name>
        <dbReference type="ChEBI" id="CHEBI:38290"/>
    </cofactor>
</comment>
<evidence type="ECO:0000256" key="7">
    <source>
        <dbReference type="ARBA" id="ARBA00039004"/>
    </source>
</evidence>
<keyword evidence="5" id="KW-0560">Oxidoreductase</keyword>
<dbReference type="Pfam" id="PF13640">
    <property type="entry name" value="2OG-FeII_Oxy_3"/>
    <property type="match status" value="1"/>
</dbReference>
<evidence type="ECO:0000256" key="8">
    <source>
        <dbReference type="ARBA" id="ARBA00049134"/>
    </source>
</evidence>
<feature type="domain" description="Fe2OG dioxygenase" evidence="9">
    <location>
        <begin position="128"/>
        <end position="227"/>
    </location>
</feature>
<dbReference type="EMBL" id="CAKKLH010000013">
    <property type="protein sequence ID" value="CAH0099117.1"/>
    <property type="molecule type" value="Genomic_DNA"/>
</dbReference>
<dbReference type="PANTHER" id="PTHR12907">
    <property type="entry name" value="EGL NINE HOMOLOG-RELATED"/>
    <property type="match status" value="1"/>
</dbReference>
<dbReference type="GO" id="GO:0160082">
    <property type="term" value="F:hypoxia-inducible factor-proline dioxygenase activity"/>
    <property type="evidence" value="ECO:0007669"/>
    <property type="project" value="UniProtKB-EC"/>
</dbReference>
<evidence type="ECO:0000256" key="1">
    <source>
        <dbReference type="ARBA" id="ARBA00001961"/>
    </source>
</evidence>
<evidence type="ECO:0000256" key="2">
    <source>
        <dbReference type="ARBA" id="ARBA00022723"/>
    </source>
</evidence>
<organism evidence="10 11">
    <name type="scientific">Daphnia galeata</name>
    <dbReference type="NCBI Taxonomy" id="27404"/>
    <lineage>
        <taxon>Eukaryota</taxon>
        <taxon>Metazoa</taxon>
        <taxon>Ecdysozoa</taxon>
        <taxon>Arthropoda</taxon>
        <taxon>Crustacea</taxon>
        <taxon>Branchiopoda</taxon>
        <taxon>Diplostraca</taxon>
        <taxon>Cladocera</taxon>
        <taxon>Anomopoda</taxon>
        <taxon>Daphniidae</taxon>
        <taxon>Daphnia</taxon>
    </lineage>
</organism>
<keyword evidence="3" id="KW-0847">Vitamin C</keyword>
<dbReference type="GO" id="GO:0071456">
    <property type="term" value="P:cellular response to hypoxia"/>
    <property type="evidence" value="ECO:0007669"/>
    <property type="project" value="TreeGrafter"/>
</dbReference>
<gene>
    <name evidence="10" type="ORF">DGAL_LOCUS1228</name>
</gene>
<reference evidence="10" key="1">
    <citation type="submission" date="2021-11" db="EMBL/GenBank/DDBJ databases">
        <authorList>
            <person name="Schell T."/>
        </authorList>
    </citation>
    <scope>NUCLEOTIDE SEQUENCE</scope>
    <source>
        <strain evidence="10">M5</strain>
    </source>
</reference>
<dbReference type="PROSITE" id="PS51471">
    <property type="entry name" value="FE2OG_OXY"/>
    <property type="match status" value="1"/>
</dbReference>